<name>A0A229R7J5_AMYAL</name>
<dbReference type="OrthoDB" id="4554341at2"/>
<organism evidence="1 2">
    <name type="scientific">Amycolatopsis alba DSM 44262</name>
    <dbReference type="NCBI Taxonomy" id="1125972"/>
    <lineage>
        <taxon>Bacteria</taxon>
        <taxon>Bacillati</taxon>
        <taxon>Actinomycetota</taxon>
        <taxon>Actinomycetes</taxon>
        <taxon>Pseudonocardiales</taxon>
        <taxon>Pseudonocardiaceae</taxon>
        <taxon>Amycolatopsis</taxon>
    </lineage>
</organism>
<reference evidence="1 2" key="1">
    <citation type="submission" date="2017-07" db="EMBL/GenBank/DDBJ databases">
        <title>Amycolatopsis alba DSM 44262 Genome sequencing and assembly.</title>
        <authorList>
            <person name="Kaur N."/>
            <person name="Mayilraj S."/>
        </authorList>
    </citation>
    <scope>NUCLEOTIDE SEQUENCE [LARGE SCALE GENOMIC DNA]</scope>
    <source>
        <strain evidence="1 2">DSM 44262</strain>
    </source>
</reference>
<evidence type="ECO:0000313" key="1">
    <source>
        <dbReference type="EMBL" id="OXM42401.1"/>
    </source>
</evidence>
<sequence>MKTRSDERLADTPLREIGCGNCGAQVRVRKSSWEQTSIQWTTSAQEACRERQAASPGPGPNGAFFRGCEALRAAIADAAVCGELPVHDSSDSPGGPL</sequence>
<evidence type="ECO:0000313" key="2">
    <source>
        <dbReference type="Proteomes" id="UP000215563"/>
    </source>
</evidence>
<proteinExistence type="predicted"/>
<dbReference type="Proteomes" id="UP000215563">
    <property type="component" value="Unassembled WGS sequence"/>
</dbReference>
<keyword evidence="2" id="KW-1185">Reference proteome</keyword>
<dbReference type="RefSeq" id="WP_020636323.1">
    <property type="nucleotide sequence ID" value="NZ_KB913032.1"/>
</dbReference>
<gene>
    <name evidence="1" type="ORF">CFP75_42865</name>
</gene>
<dbReference type="AlphaFoldDB" id="A0A229R7J5"/>
<protein>
    <submittedName>
        <fullName evidence="1">Ferredoxin</fullName>
    </submittedName>
</protein>
<comment type="caution">
    <text evidence="1">The sequence shown here is derived from an EMBL/GenBank/DDBJ whole genome shotgun (WGS) entry which is preliminary data.</text>
</comment>
<dbReference type="EMBL" id="NMQU01000207">
    <property type="protein sequence ID" value="OXM42401.1"/>
    <property type="molecule type" value="Genomic_DNA"/>
</dbReference>
<accession>A0A229R7J5</accession>